<keyword evidence="1" id="KW-1133">Transmembrane helix</keyword>
<evidence type="ECO:0000313" key="3">
    <source>
        <dbReference type="Proteomes" id="UP000516134"/>
    </source>
</evidence>
<protein>
    <submittedName>
        <fullName evidence="2">Uncharacterized protein</fullName>
    </submittedName>
</protein>
<keyword evidence="1" id="KW-0812">Transmembrane</keyword>
<proteinExistence type="predicted"/>
<dbReference type="EMBL" id="CP060780">
    <property type="protein sequence ID" value="QNP43737.1"/>
    <property type="molecule type" value="Genomic_DNA"/>
</dbReference>
<keyword evidence="1" id="KW-0472">Membrane</keyword>
<name>A0ABX6T495_9SPHN</name>
<reference evidence="2 3" key="1">
    <citation type="submission" date="2020-08" db="EMBL/GenBank/DDBJ databases">
        <title>Genome sequence of Sphingomonas daechungensis KACC 18115T.</title>
        <authorList>
            <person name="Hyun D.-W."/>
            <person name="Bae J.-W."/>
        </authorList>
    </citation>
    <scope>NUCLEOTIDE SEQUENCE [LARGE SCALE GENOMIC DNA]</scope>
    <source>
        <strain evidence="2 3">KACC 18115</strain>
    </source>
</reference>
<keyword evidence="3" id="KW-1185">Reference proteome</keyword>
<evidence type="ECO:0000256" key="1">
    <source>
        <dbReference type="SAM" id="Phobius"/>
    </source>
</evidence>
<evidence type="ECO:0000313" key="2">
    <source>
        <dbReference type="EMBL" id="QNP43737.1"/>
    </source>
</evidence>
<organism evidence="2 3">
    <name type="scientific">Sphingomonas daechungensis</name>
    <dbReference type="NCBI Taxonomy" id="1176646"/>
    <lineage>
        <taxon>Bacteria</taxon>
        <taxon>Pseudomonadati</taxon>
        <taxon>Pseudomonadota</taxon>
        <taxon>Alphaproteobacteria</taxon>
        <taxon>Sphingomonadales</taxon>
        <taxon>Sphingomonadaceae</taxon>
        <taxon>Sphingomonas</taxon>
    </lineage>
</organism>
<accession>A0ABX6T495</accession>
<sequence>MSAFHPFPPRGTFDPLRTLGPKSLHAVGVRGWPSTAVAVVLDILIIAAVFWLVRRSSTQDGSGEGSGE</sequence>
<feature type="transmembrane region" description="Helical" evidence="1">
    <location>
        <begin position="32"/>
        <end position="53"/>
    </location>
</feature>
<gene>
    <name evidence="2" type="ORF">H9L15_03470</name>
</gene>
<dbReference type="Proteomes" id="UP000516134">
    <property type="component" value="Chromosome"/>
</dbReference>